<organism evidence="3 4">
    <name type="scientific">Halteria grandinella</name>
    <dbReference type="NCBI Taxonomy" id="5974"/>
    <lineage>
        <taxon>Eukaryota</taxon>
        <taxon>Sar</taxon>
        <taxon>Alveolata</taxon>
        <taxon>Ciliophora</taxon>
        <taxon>Intramacronucleata</taxon>
        <taxon>Spirotrichea</taxon>
        <taxon>Stichotrichia</taxon>
        <taxon>Sporadotrichida</taxon>
        <taxon>Halteriidae</taxon>
        <taxon>Halteria</taxon>
    </lineage>
</organism>
<feature type="compositionally biased region" description="Polar residues" evidence="1">
    <location>
        <begin position="14"/>
        <end position="28"/>
    </location>
</feature>
<evidence type="ECO:0000259" key="2">
    <source>
        <dbReference type="Pfam" id="PF10546"/>
    </source>
</evidence>
<dbReference type="OrthoDB" id="10052789at2759"/>
<dbReference type="Proteomes" id="UP000785679">
    <property type="component" value="Unassembled WGS sequence"/>
</dbReference>
<name>A0A8J8N9N3_HALGN</name>
<evidence type="ECO:0000256" key="1">
    <source>
        <dbReference type="SAM" id="MobiDB-lite"/>
    </source>
</evidence>
<evidence type="ECO:0000313" key="4">
    <source>
        <dbReference type="Proteomes" id="UP000785679"/>
    </source>
</evidence>
<reference evidence="3" key="1">
    <citation type="submission" date="2019-06" db="EMBL/GenBank/DDBJ databases">
        <authorList>
            <person name="Zheng W."/>
        </authorList>
    </citation>
    <scope>NUCLEOTIDE SEQUENCE</scope>
    <source>
        <strain evidence="3">QDHG01</strain>
    </source>
</reference>
<dbReference type="Pfam" id="PF10546">
    <property type="entry name" value="P63C"/>
    <property type="match status" value="1"/>
</dbReference>
<accession>A0A8J8N9N3</accession>
<evidence type="ECO:0000313" key="3">
    <source>
        <dbReference type="EMBL" id="TNV70917.1"/>
    </source>
</evidence>
<dbReference type="InterPro" id="IPR018874">
    <property type="entry name" value="Phage_Mx8_p63_C"/>
</dbReference>
<feature type="domain" description="Bacteriophage Mx8 p63 C-terminal" evidence="2">
    <location>
        <begin position="221"/>
        <end position="313"/>
    </location>
</feature>
<keyword evidence="4" id="KW-1185">Reference proteome</keyword>
<sequence>MLATRHFSKHTENRSASMDTSMSDTPQSKGGRKRAEKLSSDQRSEIASQAAKARWEEEKKLPKATHGSADHPLKIGDIEIPCYVLDNGTRVLSQRGTLGGIGLSRGSGSEAGVDRLANFVGGKGISPYISSELMAMIENPIKFRHPGGGGAAYGYPATILPEICDAVLAARKAIALQKQQLHIADQCEALVRAFAKVGIVALVDEATGYQQERDRDELHRLLSVYLAEERLAWAKRFPDEFYKQIYRLKNWKWPVGKAKTPLLGHITNDIVYDRLPPGVLEKLRELNPTSEETKRRKHKHHQFLSADVGQPDLRDHIMQLIPIMKISKDWDSFKRHVNNAFPKTGQQKEFDLFEQNIPFN</sequence>
<gene>
    <name evidence="3" type="ORF">FGO68_gene7168</name>
</gene>
<dbReference type="EMBL" id="RRYP01031672">
    <property type="protein sequence ID" value="TNV70917.1"/>
    <property type="molecule type" value="Genomic_DNA"/>
</dbReference>
<protein>
    <recommendedName>
        <fullName evidence="2">Bacteriophage Mx8 p63 C-terminal domain-containing protein</fullName>
    </recommendedName>
</protein>
<proteinExistence type="predicted"/>
<comment type="caution">
    <text evidence="3">The sequence shown here is derived from an EMBL/GenBank/DDBJ whole genome shotgun (WGS) entry which is preliminary data.</text>
</comment>
<dbReference type="AlphaFoldDB" id="A0A8J8N9N3"/>
<feature type="region of interest" description="Disordered" evidence="1">
    <location>
        <begin position="1"/>
        <end position="69"/>
    </location>
</feature>